<feature type="signal peptide" evidence="1">
    <location>
        <begin position="1"/>
        <end position="17"/>
    </location>
</feature>
<dbReference type="EMBL" id="KN716153">
    <property type="protein sequence ID" value="KJH53377.1"/>
    <property type="molecule type" value="Genomic_DNA"/>
</dbReference>
<reference evidence="3" key="2">
    <citation type="journal article" date="2016" name="Sci. Rep.">
        <title>Dictyocaulus viviparus genome, variome and transcriptome elucidate lungworm biology and support future intervention.</title>
        <authorList>
            <person name="McNulty S.N."/>
            <person name="Strube C."/>
            <person name="Rosa B.A."/>
            <person name="Martin J.C."/>
            <person name="Tyagi R."/>
            <person name="Choi Y.J."/>
            <person name="Wang Q."/>
            <person name="Hallsworth Pepin K."/>
            <person name="Zhang X."/>
            <person name="Ozersky P."/>
            <person name="Wilson R.K."/>
            <person name="Sternberg P.W."/>
            <person name="Gasser R.B."/>
            <person name="Mitreva M."/>
        </authorList>
    </citation>
    <scope>NUCLEOTIDE SEQUENCE [LARGE SCALE GENOMIC DNA]</scope>
    <source>
        <strain evidence="3">HannoverDv2000</strain>
    </source>
</reference>
<proteinExistence type="predicted"/>
<reference evidence="2 3" key="1">
    <citation type="submission" date="2013-11" db="EMBL/GenBank/DDBJ databases">
        <title>Draft genome of the bovine lungworm Dictyocaulus viviparus.</title>
        <authorList>
            <person name="Mitreva M."/>
        </authorList>
    </citation>
    <scope>NUCLEOTIDE SEQUENCE [LARGE SCALE GENOMIC DNA]</scope>
    <source>
        <strain evidence="2 3">HannoverDv2000</strain>
    </source>
</reference>
<organism evidence="2 3">
    <name type="scientific">Dictyocaulus viviparus</name>
    <name type="common">Bovine lungworm</name>
    <dbReference type="NCBI Taxonomy" id="29172"/>
    <lineage>
        <taxon>Eukaryota</taxon>
        <taxon>Metazoa</taxon>
        <taxon>Ecdysozoa</taxon>
        <taxon>Nematoda</taxon>
        <taxon>Chromadorea</taxon>
        <taxon>Rhabditida</taxon>
        <taxon>Rhabditina</taxon>
        <taxon>Rhabditomorpha</taxon>
        <taxon>Strongyloidea</taxon>
        <taxon>Metastrongylidae</taxon>
        <taxon>Dictyocaulus</taxon>
    </lineage>
</organism>
<evidence type="ECO:0000313" key="3">
    <source>
        <dbReference type="Proteomes" id="UP000053766"/>
    </source>
</evidence>
<keyword evidence="3" id="KW-1185">Reference proteome</keyword>
<feature type="chain" id="PRO_5002336532" evidence="1">
    <location>
        <begin position="18"/>
        <end position="243"/>
    </location>
</feature>
<gene>
    <name evidence="2" type="ORF">DICVIV_00501</name>
</gene>
<dbReference type="Proteomes" id="UP000053766">
    <property type="component" value="Unassembled WGS sequence"/>
</dbReference>
<keyword evidence="1" id="KW-0732">Signal</keyword>
<dbReference type="AlphaFoldDB" id="A0A0D8YAZ7"/>
<protein>
    <submittedName>
        <fullName evidence="2">Uncharacterized protein</fullName>
    </submittedName>
</protein>
<dbReference type="OrthoDB" id="5829932at2759"/>
<sequence>MTFQHLLILHLTFFTYSYEKLSSNINEFDPRITYDGKGMKFDMGSVESSSSSIPHIEIPIGDGINLRVPKAFYHYSEQNVEANSDWGIPDTGTMLDFSTLLKNNRKDINGIYLPLPNMQPINLHFISQRSFEKGIDSSAYDNASDSALADAKRICAHSSERDCERALLRYHRTKTQSVLKQNTPLHQQLLDLGDLTSYSAVRDHDNRDMGVMVGLQGYQPLYVNAAINKNEDKNIRIGFSSPE</sequence>
<evidence type="ECO:0000313" key="2">
    <source>
        <dbReference type="EMBL" id="KJH53377.1"/>
    </source>
</evidence>
<accession>A0A0D8YAZ7</accession>
<name>A0A0D8YAZ7_DICVI</name>
<evidence type="ECO:0000256" key="1">
    <source>
        <dbReference type="SAM" id="SignalP"/>
    </source>
</evidence>